<keyword evidence="3" id="KW-0813">Transport</keyword>
<feature type="signal peptide" evidence="9">
    <location>
        <begin position="1"/>
        <end position="21"/>
    </location>
</feature>
<dbReference type="GO" id="GO:0009279">
    <property type="term" value="C:cell outer membrane"/>
    <property type="evidence" value="ECO:0007669"/>
    <property type="project" value="UniProtKB-SubCell"/>
</dbReference>
<keyword evidence="9" id="KW-0732">Signal</keyword>
<dbReference type="SUPFAM" id="SSF56954">
    <property type="entry name" value="Outer membrane efflux proteins (OEP)"/>
    <property type="match status" value="1"/>
</dbReference>
<evidence type="ECO:0000256" key="4">
    <source>
        <dbReference type="ARBA" id="ARBA00022452"/>
    </source>
</evidence>
<dbReference type="GO" id="GO:1990281">
    <property type="term" value="C:efflux pump complex"/>
    <property type="evidence" value="ECO:0007669"/>
    <property type="project" value="TreeGrafter"/>
</dbReference>
<dbReference type="GO" id="GO:0015288">
    <property type="term" value="F:porin activity"/>
    <property type="evidence" value="ECO:0007669"/>
    <property type="project" value="TreeGrafter"/>
</dbReference>
<keyword evidence="11" id="KW-1185">Reference proteome</keyword>
<comment type="subcellular location">
    <subcellularLocation>
        <location evidence="1">Cell outer membrane</location>
    </subcellularLocation>
</comment>
<evidence type="ECO:0000313" key="10">
    <source>
        <dbReference type="EMBL" id="SFC00174.1"/>
    </source>
</evidence>
<evidence type="ECO:0000256" key="6">
    <source>
        <dbReference type="ARBA" id="ARBA00023136"/>
    </source>
</evidence>
<dbReference type="OrthoDB" id="367883at2"/>
<protein>
    <submittedName>
        <fullName evidence="10">Outer membrane protein TolC</fullName>
    </submittedName>
</protein>
<name>A0A1I1FLG9_9BACT</name>
<dbReference type="Pfam" id="PF02321">
    <property type="entry name" value="OEP"/>
    <property type="match status" value="2"/>
</dbReference>
<sequence length="442" mass="50324">MKIFNSITFLLVLAASIGAHSQNTLSLSMQEAQNLGLQNRYDVKAMRYDLELADKKIQEQKNNLLPDLKATGNIHYSPKIQATFIPPGFVGMTEGRLVALGAKSTSIFALELHQPLYNPSLNTNIQLAQSSKLIDEQQVHLQEIEIKKQISYSYLNVLLRQLQHDLAKEEERRFETYAKLAEGKHKNGTLVDNDFLRAKLDYENAQQQTQISKQNYDYSLQTLRYQLNVTDSTTLVLTDKLGVVSVTDVVAPDYAAADKRIEYQILSLEEKHNILQGKKQRQMVLPTLSFVANYSAQYLNAEFNYDYTMGKWWSSFSGIGLQLSVPLTGQFTNRNHLQQISLESQKIRAKQEHQKQTTIHEIEQASSELANAAKNFGNAQKNYELAKQIFQNQQQQLQLGSFSYEKILNTESTVTNTEENYVLACYNYLVARLNYTVAVGQL</sequence>
<organism evidence="10 11">
    <name type="scientific">Flexibacter flexilis DSM 6793</name>
    <dbReference type="NCBI Taxonomy" id="927664"/>
    <lineage>
        <taxon>Bacteria</taxon>
        <taxon>Pseudomonadati</taxon>
        <taxon>Bacteroidota</taxon>
        <taxon>Cytophagia</taxon>
        <taxon>Cytophagales</taxon>
        <taxon>Flexibacteraceae</taxon>
        <taxon>Flexibacter</taxon>
    </lineage>
</organism>
<evidence type="ECO:0000256" key="8">
    <source>
        <dbReference type="SAM" id="Coils"/>
    </source>
</evidence>
<dbReference type="AlphaFoldDB" id="A0A1I1FLG9"/>
<evidence type="ECO:0000256" key="9">
    <source>
        <dbReference type="SAM" id="SignalP"/>
    </source>
</evidence>
<gene>
    <name evidence="10" type="ORF">SAMN05421780_102238</name>
</gene>
<comment type="similarity">
    <text evidence="2">Belongs to the outer membrane factor (OMF) (TC 1.B.17) family.</text>
</comment>
<keyword evidence="4" id="KW-1134">Transmembrane beta strand</keyword>
<dbReference type="EMBL" id="FOLE01000002">
    <property type="protein sequence ID" value="SFC00174.1"/>
    <property type="molecule type" value="Genomic_DNA"/>
</dbReference>
<evidence type="ECO:0000256" key="2">
    <source>
        <dbReference type="ARBA" id="ARBA00007613"/>
    </source>
</evidence>
<keyword evidence="5" id="KW-0812">Transmembrane</keyword>
<dbReference type="RefSeq" id="WP_091508570.1">
    <property type="nucleotide sequence ID" value="NZ_FOLE01000002.1"/>
</dbReference>
<keyword evidence="8" id="KW-0175">Coiled coil</keyword>
<feature type="chain" id="PRO_5011543289" evidence="9">
    <location>
        <begin position="22"/>
        <end position="442"/>
    </location>
</feature>
<dbReference type="Gene3D" id="1.20.1600.10">
    <property type="entry name" value="Outer membrane efflux proteins (OEP)"/>
    <property type="match status" value="1"/>
</dbReference>
<dbReference type="Proteomes" id="UP000199514">
    <property type="component" value="Unassembled WGS sequence"/>
</dbReference>
<keyword evidence="7" id="KW-0998">Cell outer membrane</keyword>
<evidence type="ECO:0000256" key="3">
    <source>
        <dbReference type="ARBA" id="ARBA00022448"/>
    </source>
</evidence>
<dbReference type="PANTHER" id="PTHR30026">
    <property type="entry name" value="OUTER MEMBRANE PROTEIN TOLC"/>
    <property type="match status" value="1"/>
</dbReference>
<dbReference type="InterPro" id="IPR051906">
    <property type="entry name" value="TolC-like"/>
</dbReference>
<feature type="coiled-coil region" evidence="8">
    <location>
        <begin position="355"/>
        <end position="382"/>
    </location>
</feature>
<dbReference type="PANTHER" id="PTHR30026:SF20">
    <property type="entry name" value="OUTER MEMBRANE PROTEIN TOLC"/>
    <property type="match status" value="1"/>
</dbReference>
<evidence type="ECO:0000256" key="1">
    <source>
        <dbReference type="ARBA" id="ARBA00004442"/>
    </source>
</evidence>
<dbReference type="STRING" id="927664.SAMN05421780_102238"/>
<evidence type="ECO:0000256" key="5">
    <source>
        <dbReference type="ARBA" id="ARBA00022692"/>
    </source>
</evidence>
<proteinExistence type="inferred from homology"/>
<reference evidence="10 11" key="1">
    <citation type="submission" date="2016-10" db="EMBL/GenBank/DDBJ databases">
        <authorList>
            <person name="de Groot N.N."/>
        </authorList>
    </citation>
    <scope>NUCLEOTIDE SEQUENCE [LARGE SCALE GENOMIC DNA]</scope>
    <source>
        <strain evidence="10 11">DSM 6793</strain>
    </source>
</reference>
<evidence type="ECO:0000313" key="11">
    <source>
        <dbReference type="Proteomes" id="UP000199514"/>
    </source>
</evidence>
<dbReference type="InterPro" id="IPR003423">
    <property type="entry name" value="OMP_efflux"/>
</dbReference>
<keyword evidence="6" id="KW-0472">Membrane</keyword>
<evidence type="ECO:0000256" key="7">
    <source>
        <dbReference type="ARBA" id="ARBA00023237"/>
    </source>
</evidence>
<dbReference type="GO" id="GO:0015562">
    <property type="term" value="F:efflux transmembrane transporter activity"/>
    <property type="evidence" value="ECO:0007669"/>
    <property type="project" value="InterPro"/>
</dbReference>
<accession>A0A1I1FLG9</accession>